<feature type="transmembrane region" description="Helical" evidence="2">
    <location>
        <begin position="49"/>
        <end position="75"/>
    </location>
</feature>
<evidence type="ECO:0000313" key="3">
    <source>
        <dbReference type="Proteomes" id="UP000887575"/>
    </source>
</evidence>
<reference evidence="4" key="1">
    <citation type="submission" date="2024-02" db="UniProtKB">
        <authorList>
            <consortium name="WormBaseParasite"/>
        </authorList>
    </citation>
    <scope>IDENTIFICATION</scope>
</reference>
<keyword evidence="2" id="KW-0472">Membrane</keyword>
<feature type="region of interest" description="Disordered" evidence="1">
    <location>
        <begin position="81"/>
        <end position="106"/>
    </location>
</feature>
<accession>A0AAF3F2Q6</accession>
<dbReference type="WBParaSite" id="MBELARI_LOCUS20115">
    <property type="protein sequence ID" value="MBELARI_LOCUS20115"/>
    <property type="gene ID" value="MBELARI_LOCUS20115"/>
</dbReference>
<sequence>MFGSGCGSNDCMNEDMACVVVVLGIGCLGAACCCVKGCNELGENPDSRRGWWCVLLGFLVMLGTLCAAVFVLLYLTHHKTESPSSWASTEPSNSTNFPSNSTQFLS</sequence>
<keyword evidence="3" id="KW-1185">Reference proteome</keyword>
<keyword evidence="2" id="KW-1133">Transmembrane helix</keyword>
<evidence type="ECO:0000256" key="1">
    <source>
        <dbReference type="SAM" id="MobiDB-lite"/>
    </source>
</evidence>
<organism evidence="3 4">
    <name type="scientific">Mesorhabditis belari</name>
    <dbReference type="NCBI Taxonomy" id="2138241"/>
    <lineage>
        <taxon>Eukaryota</taxon>
        <taxon>Metazoa</taxon>
        <taxon>Ecdysozoa</taxon>
        <taxon>Nematoda</taxon>
        <taxon>Chromadorea</taxon>
        <taxon>Rhabditida</taxon>
        <taxon>Rhabditina</taxon>
        <taxon>Rhabditomorpha</taxon>
        <taxon>Rhabditoidea</taxon>
        <taxon>Rhabditidae</taxon>
        <taxon>Mesorhabditinae</taxon>
        <taxon>Mesorhabditis</taxon>
    </lineage>
</organism>
<protein>
    <recommendedName>
        <fullName evidence="5">Transmembrane protein</fullName>
    </recommendedName>
</protein>
<feature type="compositionally biased region" description="Low complexity" evidence="1">
    <location>
        <begin position="88"/>
        <end position="106"/>
    </location>
</feature>
<dbReference type="AlphaFoldDB" id="A0AAF3F2Q6"/>
<evidence type="ECO:0008006" key="5">
    <source>
        <dbReference type="Google" id="ProtNLM"/>
    </source>
</evidence>
<name>A0AAF3F2Q6_9BILA</name>
<proteinExistence type="predicted"/>
<evidence type="ECO:0000256" key="2">
    <source>
        <dbReference type="SAM" id="Phobius"/>
    </source>
</evidence>
<keyword evidence="2" id="KW-0812">Transmembrane</keyword>
<evidence type="ECO:0000313" key="4">
    <source>
        <dbReference type="WBParaSite" id="MBELARI_LOCUS20115"/>
    </source>
</evidence>
<dbReference type="Proteomes" id="UP000887575">
    <property type="component" value="Unassembled WGS sequence"/>
</dbReference>